<evidence type="ECO:0000256" key="2">
    <source>
        <dbReference type="ARBA" id="ARBA00022884"/>
    </source>
</evidence>
<comment type="similarity">
    <text evidence="1">Belongs to the CRISPR-associated protein Cas6/Cse3/CasE family.</text>
</comment>
<dbReference type="GO" id="GO:0016788">
    <property type="term" value="F:hydrolase activity, acting on ester bonds"/>
    <property type="evidence" value="ECO:0007669"/>
    <property type="project" value="InterPro"/>
</dbReference>
<dbReference type="RefSeq" id="WP_068693691.1">
    <property type="nucleotide sequence ID" value="NZ_CP063196.1"/>
</dbReference>
<dbReference type="Gene3D" id="3.30.70.1900">
    <property type="match status" value="1"/>
</dbReference>
<dbReference type="Proteomes" id="UP000265719">
    <property type="component" value="Chromosome"/>
</dbReference>
<dbReference type="InterPro" id="IPR010156">
    <property type="entry name" value="CRISPR-assoc_prot_Cas6"/>
</dbReference>
<dbReference type="CDD" id="cd21140">
    <property type="entry name" value="Cas6_I-like"/>
    <property type="match status" value="1"/>
</dbReference>
<evidence type="ECO:0000313" key="5">
    <source>
        <dbReference type="Proteomes" id="UP000265719"/>
    </source>
</evidence>
<keyword evidence="5" id="KW-1185">Reference proteome</keyword>
<reference evidence="4" key="1">
    <citation type="submission" date="2020-10" db="EMBL/GenBank/DDBJ databases">
        <title>De novo genome project of the cellulose decomposer Thermobifida halotolerans type strain.</title>
        <authorList>
            <person name="Nagy I."/>
            <person name="Horvath B."/>
            <person name="Kukolya J."/>
            <person name="Nagy I."/>
            <person name="Orsini M."/>
        </authorList>
    </citation>
    <scope>NUCLEOTIDE SEQUENCE</scope>
    <source>
        <strain evidence="4">DSM 44931</strain>
    </source>
</reference>
<organism evidence="4 5">
    <name type="scientific">Thermobifida halotolerans</name>
    <dbReference type="NCBI Taxonomy" id="483545"/>
    <lineage>
        <taxon>Bacteria</taxon>
        <taxon>Bacillati</taxon>
        <taxon>Actinomycetota</taxon>
        <taxon>Actinomycetes</taxon>
        <taxon>Streptosporangiales</taxon>
        <taxon>Nocardiopsidaceae</taxon>
        <taxon>Thermobifida</taxon>
    </lineage>
</organism>
<dbReference type="PANTHER" id="PTHR36984:SF1">
    <property type="entry name" value="CRISPR-ASSOCIATED ENDORIBONUCLEASE CAS6 1"/>
    <property type="match status" value="1"/>
</dbReference>
<dbReference type="KEGG" id="thao:NI17_010240"/>
<dbReference type="Pfam" id="PF01881">
    <property type="entry name" value="Cas_Cas6_C"/>
    <property type="match status" value="1"/>
</dbReference>
<keyword evidence="3" id="KW-0051">Antiviral defense</keyword>
<dbReference type="InterPro" id="IPR049435">
    <property type="entry name" value="Cas_Cas6_C"/>
</dbReference>
<dbReference type="NCBIfam" id="TIGR01877">
    <property type="entry name" value="cas_cas6"/>
    <property type="match status" value="1"/>
</dbReference>
<dbReference type="GO" id="GO:0051607">
    <property type="term" value="P:defense response to virus"/>
    <property type="evidence" value="ECO:0007669"/>
    <property type="project" value="UniProtKB-KW"/>
</dbReference>
<name>A0A399FW31_9ACTN</name>
<evidence type="ECO:0000256" key="1">
    <source>
        <dbReference type="ARBA" id="ARBA00005937"/>
    </source>
</evidence>
<keyword evidence="2" id="KW-0694">RNA-binding</keyword>
<dbReference type="OrthoDB" id="4527536at2"/>
<evidence type="ECO:0000313" key="4">
    <source>
        <dbReference type="EMBL" id="UOE21972.1"/>
    </source>
</evidence>
<dbReference type="PANTHER" id="PTHR36984">
    <property type="entry name" value="CRISPR-ASSOCIATED ENDORIBONUCLEASE CAS6 1"/>
    <property type="match status" value="1"/>
</dbReference>
<accession>A0A399FW31</accession>
<sequence length="229" mass="24815">MRFRVDVAALTPQMEWPDVHGAARGVIYDLVRGQDSALATELHDIGWNGTPLRPLGLCPPVFPGAPRKKGTYATSNRGMLRLGSPVPRIAACLLAGLGGANELRWGRTPLRVNGVQMEAPPEHSSGVAVFETVSPVVLKHDDRFLLPEDTGYEERLAHNIRHKADALGVASETEVEVLKAGHRRMFRAGKGLRIGAPLTVRVHASPALLDALYDWGLGLANNQGFGWVK</sequence>
<proteinExistence type="inferred from homology"/>
<gene>
    <name evidence="4" type="primary">cas6</name>
    <name evidence="4" type="ORF">NI17_010240</name>
</gene>
<dbReference type="GO" id="GO:0003723">
    <property type="term" value="F:RNA binding"/>
    <property type="evidence" value="ECO:0007669"/>
    <property type="project" value="UniProtKB-KW"/>
</dbReference>
<dbReference type="AlphaFoldDB" id="A0A399FW31"/>
<protein>
    <submittedName>
        <fullName evidence="4">CRISPR-associated endoribonuclease Cas6</fullName>
    </submittedName>
</protein>
<dbReference type="EMBL" id="CP063196">
    <property type="protein sequence ID" value="UOE21972.1"/>
    <property type="molecule type" value="Genomic_DNA"/>
</dbReference>
<evidence type="ECO:0000256" key="3">
    <source>
        <dbReference type="ARBA" id="ARBA00023118"/>
    </source>
</evidence>